<dbReference type="Gene3D" id="3.40.462.20">
    <property type="match status" value="1"/>
</dbReference>
<comment type="cofactor">
    <cofactor evidence="1">
        <name>FAD</name>
        <dbReference type="ChEBI" id="CHEBI:57692"/>
    </cofactor>
</comment>
<dbReference type="InterPro" id="IPR006094">
    <property type="entry name" value="Oxid_FAD_bind_N"/>
</dbReference>
<dbReference type="Proteomes" id="UP000530928">
    <property type="component" value="Unassembled WGS sequence"/>
</dbReference>
<dbReference type="InterPro" id="IPR016166">
    <property type="entry name" value="FAD-bd_PCMH"/>
</dbReference>
<evidence type="ECO:0000256" key="2">
    <source>
        <dbReference type="ARBA" id="ARBA00005466"/>
    </source>
</evidence>
<dbReference type="AlphaFoldDB" id="A0A7W0HVC2"/>
<dbReference type="PROSITE" id="PS51387">
    <property type="entry name" value="FAD_PCMH"/>
    <property type="match status" value="1"/>
</dbReference>
<evidence type="ECO:0000256" key="4">
    <source>
        <dbReference type="ARBA" id="ARBA00022827"/>
    </source>
</evidence>
<sequence length="424" mass="44419">MTKNLFPGDDGFEAASRPWNLTVQQPVTSVAEVTEAAEVAELVRHARRTGAAIAVQPNGHGASGNAGGAILLRTGGLDTVEVDPGRRVARVGAGAKWGQVQAEAARHGLTGLPGSAPGVGVTGYLLGGGLSWFSRKFGFAAGSVLAFEVVDADGEQRRVSADSDPELFWALRGGGGDIAIVTALAIGLQAIDTVYGGRVMWPGQRAAEVLELFRALTFDAPEELTVWFNHVQPPGAPAMAGLDLTFYGSDSEAKEVLGRIDELGGAMLDTRGTLALSELGTITNDPTDPSPGLGRGELVPVLDERVVELVLGELAPLIGFQLRHLGGALARPSDLPSGSLAEPYLLYAFGAGIGPELTEAVRGRLARLTEELGDSVSGRRPYTFLAPGDSAAQAFTRADLERLRELKRARDPQGVFRANYPVLG</sequence>
<dbReference type="InterPro" id="IPR050416">
    <property type="entry name" value="FAD-linked_Oxidoreductase"/>
</dbReference>
<dbReference type="PANTHER" id="PTHR42973:SF39">
    <property type="entry name" value="FAD-BINDING PCMH-TYPE DOMAIN-CONTAINING PROTEIN"/>
    <property type="match status" value="1"/>
</dbReference>
<dbReference type="Gene3D" id="3.30.465.10">
    <property type="match status" value="1"/>
</dbReference>
<dbReference type="PANTHER" id="PTHR42973">
    <property type="entry name" value="BINDING OXIDOREDUCTASE, PUTATIVE (AFU_ORTHOLOGUE AFUA_1G17690)-RELATED"/>
    <property type="match status" value="1"/>
</dbReference>
<evidence type="ECO:0000259" key="6">
    <source>
        <dbReference type="PROSITE" id="PS51387"/>
    </source>
</evidence>
<name>A0A7W0HVC2_9ACTN</name>
<dbReference type="EMBL" id="JACDUR010000009">
    <property type="protein sequence ID" value="MBA2896872.1"/>
    <property type="molecule type" value="Genomic_DNA"/>
</dbReference>
<dbReference type="SUPFAM" id="SSF56176">
    <property type="entry name" value="FAD-binding/transporter-associated domain-like"/>
    <property type="match status" value="1"/>
</dbReference>
<dbReference type="InterPro" id="IPR016167">
    <property type="entry name" value="FAD-bd_PCMH_sub1"/>
</dbReference>
<organism evidence="7 8">
    <name type="scientific">Nonomuraea soli</name>
    <dbReference type="NCBI Taxonomy" id="1032476"/>
    <lineage>
        <taxon>Bacteria</taxon>
        <taxon>Bacillati</taxon>
        <taxon>Actinomycetota</taxon>
        <taxon>Actinomycetes</taxon>
        <taxon>Streptosporangiales</taxon>
        <taxon>Streptosporangiaceae</taxon>
        <taxon>Nonomuraea</taxon>
    </lineage>
</organism>
<proteinExistence type="inferred from homology"/>
<comment type="similarity">
    <text evidence="2">Belongs to the oxygen-dependent FAD-linked oxidoreductase family.</text>
</comment>
<dbReference type="RefSeq" id="WP_181615562.1">
    <property type="nucleotide sequence ID" value="NZ_BAABAM010000008.1"/>
</dbReference>
<gene>
    <name evidence="7" type="ORF">HNR30_008263</name>
</gene>
<comment type="caution">
    <text evidence="7">The sequence shown here is derived from an EMBL/GenBank/DDBJ whole genome shotgun (WGS) entry which is preliminary data.</text>
</comment>
<dbReference type="InterPro" id="IPR036318">
    <property type="entry name" value="FAD-bd_PCMH-like_sf"/>
</dbReference>
<dbReference type="GO" id="GO:0071949">
    <property type="term" value="F:FAD binding"/>
    <property type="evidence" value="ECO:0007669"/>
    <property type="project" value="InterPro"/>
</dbReference>
<feature type="domain" description="FAD-binding PCMH-type" evidence="6">
    <location>
        <begin position="22"/>
        <end position="191"/>
    </location>
</feature>
<evidence type="ECO:0000256" key="1">
    <source>
        <dbReference type="ARBA" id="ARBA00001974"/>
    </source>
</evidence>
<evidence type="ECO:0000313" key="8">
    <source>
        <dbReference type="Proteomes" id="UP000530928"/>
    </source>
</evidence>
<keyword evidence="3" id="KW-0285">Flavoprotein</keyword>
<dbReference type="Pfam" id="PF01565">
    <property type="entry name" value="FAD_binding_4"/>
    <property type="match status" value="1"/>
</dbReference>
<keyword evidence="8" id="KW-1185">Reference proteome</keyword>
<accession>A0A7W0HVC2</accession>
<keyword evidence="4" id="KW-0274">FAD</keyword>
<dbReference type="GO" id="GO:0016491">
    <property type="term" value="F:oxidoreductase activity"/>
    <property type="evidence" value="ECO:0007669"/>
    <property type="project" value="UniProtKB-KW"/>
</dbReference>
<dbReference type="InterPro" id="IPR016169">
    <property type="entry name" value="FAD-bd_PCMH_sub2"/>
</dbReference>
<reference evidence="7 8" key="1">
    <citation type="submission" date="2020-07" db="EMBL/GenBank/DDBJ databases">
        <title>Genomic Encyclopedia of Type Strains, Phase IV (KMG-IV): sequencing the most valuable type-strain genomes for metagenomic binning, comparative biology and taxonomic classification.</title>
        <authorList>
            <person name="Goeker M."/>
        </authorList>
    </citation>
    <scope>NUCLEOTIDE SEQUENCE [LARGE SCALE GENOMIC DNA]</scope>
    <source>
        <strain evidence="7 8">DSM 45533</strain>
    </source>
</reference>
<protein>
    <submittedName>
        <fullName evidence="7">FAD/FMN-containing dehydrogenase</fullName>
    </submittedName>
</protein>
<dbReference type="Gene3D" id="3.30.43.10">
    <property type="entry name" value="Uridine Diphospho-n-acetylenolpyruvylglucosamine Reductase, domain 2"/>
    <property type="match status" value="1"/>
</dbReference>
<evidence type="ECO:0000256" key="5">
    <source>
        <dbReference type="ARBA" id="ARBA00023002"/>
    </source>
</evidence>
<evidence type="ECO:0000313" key="7">
    <source>
        <dbReference type="EMBL" id="MBA2896872.1"/>
    </source>
</evidence>
<keyword evidence="5" id="KW-0560">Oxidoreductase</keyword>
<evidence type="ECO:0000256" key="3">
    <source>
        <dbReference type="ARBA" id="ARBA00022630"/>
    </source>
</evidence>